<organism evidence="4 5">
    <name type="scientific">Streptococcus caprae</name>
    <dbReference type="NCBI Taxonomy" id="1640501"/>
    <lineage>
        <taxon>Bacteria</taxon>
        <taxon>Bacillati</taxon>
        <taxon>Bacillota</taxon>
        <taxon>Bacilli</taxon>
        <taxon>Lactobacillales</taxon>
        <taxon>Streptococcaceae</taxon>
        <taxon>Streptococcus</taxon>
    </lineage>
</organism>
<feature type="domain" description="DUF5776" evidence="3">
    <location>
        <begin position="46"/>
        <end position="111"/>
    </location>
</feature>
<dbReference type="SUPFAM" id="SSF56601">
    <property type="entry name" value="beta-lactamase/transpeptidase-like"/>
    <property type="match status" value="1"/>
</dbReference>
<keyword evidence="5" id="KW-1185">Reference proteome</keyword>
<dbReference type="Gene3D" id="3.40.710.10">
    <property type="entry name" value="DD-peptidase/beta-lactamase superfamily"/>
    <property type="match status" value="1"/>
</dbReference>
<evidence type="ECO:0000313" key="5">
    <source>
        <dbReference type="Proteomes" id="UP001595807"/>
    </source>
</evidence>
<gene>
    <name evidence="4" type="ORF">ACFORF_05640</name>
</gene>
<dbReference type="RefSeq" id="WP_380426252.1">
    <property type="nucleotide sequence ID" value="NZ_JBHRZV010000043.1"/>
</dbReference>
<reference evidence="5" key="1">
    <citation type="journal article" date="2019" name="Int. J. Syst. Evol. Microbiol.">
        <title>The Global Catalogue of Microorganisms (GCM) 10K type strain sequencing project: providing services to taxonomists for standard genome sequencing and annotation.</title>
        <authorList>
            <consortium name="The Broad Institute Genomics Platform"/>
            <consortium name="The Broad Institute Genome Sequencing Center for Infectious Disease"/>
            <person name="Wu L."/>
            <person name="Ma J."/>
        </authorList>
    </citation>
    <scope>NUCLEOTIDE SEQUENCE [LARGE SCALE GENOMIC DNA]</scope>
    <source>
        <strain evidence="5">CCUG 67170</strain>
    </source>
</reference>
<accession>A0ABV8CVA5</accession>
<dbReference type="InterPro" id="IPR012338">
    <property type="entry name" value="Beta-lactam/transpept-like"/>
</dbReference>
<keyword evidence="4" id="KW-0378">Hydrolase</keyword>
<feature type="domain" description="Beta-lactamase class A catalytic" evidence="2">
    <location>
        <begin position="208"/>
        <end position="410"/>
    </location>
</feature>
<protein>
    <submittedName>
        <fullName evidence="4">Serine hydrolase</fullName>
    </submittedName>
</protein>
<feature type="chain" id="PRO_5045927114" evidence="1">
    <location>
        <begin position="22"/>
        <end position="430"/>
    </location>
</feature>
<dbReference type="Pfam" id="PF13354">
    <property type="entry name" value="Beta-lactamase2"/>
    <property type="match status" value="1"/>
</dbReference>
<evidence type="ECO:0000259" key="3">
    <source>
        <dbReference type="Pfam" id="PF19087"/>
    </source>
</evidence>
<dbReference type="InterPro" id="IPR044081">
    <property type="entry name" value="DUF5776"/>
</dbReference>
<dbReference type="EMBL" id="JBHRZV010000043">
    <property type="protein sequence ID" value="MFC3928054.1"/>
    <property type="molecule type" value="Genomic_DNA"/>
</dbReference>
<evidence type="ECO:0000259" key="2">
    <source>
        <dbReference type="Pfam" id="PF13354"/>
    </source>
</evidence>
<feature type="signal peptide" evidence="1">
    <location>
        <begin position="1"/>
        <end position="21"/>
    </location>
</feature>
<dbReference type="Proteomes" id="UP001595807">
    <property type="component" value="Unassembled WGS sequence"/>
</dbReference>
<dbReference type="GO" id="GO:0016787">
    <property type="term" value="F:hydrolase activity"/>
    <property type="evidence" value="ECO:0007669"/>
    <property type="project" value="UniProtKB-KW"/>
</dbReference>
<sequence>MKKWLAILLATGFVMPFSIISSEVDVHITNQTNYELSENLASVSTYFAQIPTKPVLTADTVVYKDVNLSELAKVLKPGTKQLDIDKLVYNDSGLPVFELSDGTYLEANQGLIYDDIIYNQQEFETSFYLLPDFKVYDKPYTLGAKLQSSSLKAYDKVTVTQQAETHAGLFYYVDGSGWISEEFLTSEDVRMQAVQDLLETKYKKSNLSVYVKSMVTQETAEINADKTMYAASVAKLATLYYTQEQVDTGNLNWNDKVKYIKETEDYDGAYESYGIDGGLPFEHDDKEYTLETLAKAISQVSDNAAANILGYYATEKYGKDFQASLKSTTGQTWDMKTRQVSAKTAGQLMEAIYYQDGQIIDYLSNTKFDNERISKTIPVQVAHKIGDAYEFRHDVAFVYADEPFVLSIFTENSSYDEISQIAQDIYVILN</sequence>
<dbReference type="PANTHER" id="PTHR35333">
    <property type="entry name" value="BETA-LACTAMASE"/>
    <property type="match status" value="1"/>
</dbReference>
<evidence type="ECO:0000256" key="1">
    <source>
        <dbReference type="SAM" id="SignalP"/>
    </source>
</evidence>
<keyword evidence="1" id="KW-0732">Signal</keyword>
<name>A0ABV8CVA5_9STRE</name>
<dbReference type="PANTHER" id="PTHR35333:SF3">
    <property type="entry name" value="BETA-LACTAMASE-TYPE TRANSPEPTIDASE FOLD CONTAINING PROTEIN"/>
    <property type="match status" value="1"/>
</dbReference>
<proteinExistence type="predicted"/>
<dbReference type="InterPro" id="IPR000871">
    <property type="entry name" value="Beta-lactam_class-A"/>
</dbReference>
<dbReference type="InterPro" id="IPR045155">
    <property type="entry name" value="Beta-lactam_cat"/>
</dbReference>
<dbReference type="Pfam" id="PF19087">
    <property type="entry name" value="DUF5776"/>
    <property type="match status" value="1"/>
</dbReference>
<evidence type="ECO:0000313" key="4">
    <source>
        <dbReference type="EMBL" id="MFC3928054.1"/>
    </source>
</evidence>
<comment type="caution">
    <text evidence="4">The sequence shown here is derived from an EMBL/GenBank/DDBJ whole genome shotgun (WGS) entry which is preliminary data.</text>
</comment>